<keyword evidence="1" id="KW-0472">Membrane</keyword>
<dbReference type="PANTHER" id="PTHR20959:SF1">
    <property type="entry name" value="TRANSPORT AND GOLGI ORGANIZATION PROTEIN 6 HOMOLOG"/>
    <property type="match status" value="1"/>
</dbReference>
<evidence type="ECO:0000256" key="1">
    <source>
        <dbReference type="SAM" id="Phobius"/>
    </source>
</evidence>
<dbReference type="InterPro" id="IPR039600">
    <property type="entry name" value="TANGO6/Rtp1"/>
</dbReference>
<dbReference type="PANTHER" id="PTHR20959">
    <property type="entry name" value="TRANSPORT AND GOLGI ORGANIZATION PROTEIN 6 FAMILY MEMBER"/>
    <property type="match status" value="1"/>
</dbReference>
<sequence>MSDLKDSGILCDKIGSNPKLNLEEDEGEALYQKVSSEQSQVEHLGDLLSHCPECGLAGDFFIFYLKELSLVAVEDEAKLKTKPFSSRSLLEVEQHQALLMEGQERKLLVLQLMAVLRERMSRYSQTSLRTSLSEQAKGILKEETSLGEADIGYSEMVVDFVPATLQRACASLAHQAEGTVESQTLSMSVGLAAVMLRGAVQAPPHPTSPFILTVNFLCLFLPILALLLFLLLLWFIYRLCYKKTVKEPPPTQERAKEPEDTCPMQTCPTVIVPCGCQGGRMKQMEVKRALGSRRGGEPLRAQAWARKTGSFVLLCSALQPGTSDVVPAQGHGEVHQLRLNGAPVQANVLRPKHLPSTQPGELPPQQPVLAFSVLSTHLLSAILQVAATDLSPCPGALQSYFVTPTPIAQHPKHQKYKIVRSPFCTGLGIYFVSWFIVKRSWNLLLISKRVCYVISIAPLYEKQLSCSFQDTAPRCPVGVGVMSPFPHS</sequence>
<proteinExistence type="predicted"/>
<feature type="transmembrane region" description="Helical" evidence="1">
    <location>
        <begin position="210"/>
        <end position="237"/>
    </location>
</feature>
<comment type="caution">
    <text evidence="2">The sequence shown here is derived from an EMBL/GenBank/DDBJ whole genome shotgun (WGS) entry which is preliminary data.</text>
</comment>
<protein>
    <submittedName>
        <fullName evidence="2">Transport and Golgi organization protein 6-like protein</fullName>
    </submittedName>
</protein>
<dbReference type="Proteomes" id="UP000299084">
    <property type="component" value="Unassembled WGS sequence"/>
</dbReference>
<organism evidence="2 3">
    <name type="scientific">Camelus dromedarius</name>
    <name type="common">Dromedary</name>
    <name type="synonym">Arabian camel</name>
    <dbReference type="NCBI Taxonomy" id="9838"/>
    <lineage>
        <taxon>Eukaryota</taxon>
        <taxon>Metazoa</taxon>
        <taxon>Chordata</taxon>
        <taxon>Craniata</taxon>
        <taxon>Vertebrata</taxon>
        <taxon>Euteleostomi</taxon>
        <taxon>Mammalia</taxon>
        <taxon>Eutheria</taxon>
        <taxon>Laurasiatheria</taxon>
        <taxon>Artiodactyla</taxon>
        <taxon>Tylopoda</taxon>
        <taxon>Camelidae</taxon>
        <taxon>Camelus</taxon>
    </lineage>
</organism>
<dbReference type="EMBL" id="JWIN03000011">
    <property type="protein sequence ID" value="KAB1271622.1"/>
    <property type="molecule type" value="Genomic_DNA"/>
</dbReference>
<accession>A0A5N4DKF1</accession>
<keyword evidence="1" id="KW-0812">Transmembrane</keyword>
<evidence type="ECO:0000313" key="2">
    <source>
        <dbReference type="EMBL" id="KAB1271622.1"/>
    </source>
</evidence>
<dbReference type="GO" id="GO:0009306">
    <property type="term" value="P:protein secretion"/>
    <property type="evidence" value="ECO:0007669"/>
    <property type="project" value="TreeGrafter"/>
</dbReference>
<evidence type="ECO:0000313" key="3">
    <source>
        <dbReference type="Proteomes" id="UP000299084"/>
    </source>
</evidence>
<name>A0A5N4DKF1_CAMDR</name>
<reference evidence="2 3" key="1">
    <citation type="journal article" date="2019" name="Mol. Ecol. Resour.">
        <title>Improving Illumina assemblies with Hi-C and long reads: an example with the North African dromedary.</title>
        <authorList>
            <person name="Elbers J.P."/>
            <person name="Rogers M.F."/>
            <person name="Perelman P.L."/>
            <person name="Proskuryakova A.A."/>
            <person name="Serdyukova N.A."/>
            <person name="Johnson W.E."/>
            <person name="Horin P."/>
            <person name="Corander J."/>
            <person name="Murphy D."/>
            <person name="Burger P.A."/>
        </authorList>
    </citation>
    <scope>NUCLEOTIDE SEQUENCE [LARGE SCALE GENOMIC DNA]</scope>
    <source>
        <strain evidence="2">Drom800</strain>
        <tissue evidence="2">Blood</tissue>
    </source>
</reference>
<feature type="transmembrane region" description="Helical" evidence="1">
    <location>
        <begin position="418"/>
        <end position="437"/>
    </location>
</feature>
<dbReference type="AlphaFoldDB" id="A0A5N4DKF1"/>
<keyword evidence="3" id="KW-1185">Reference proteome</keyword>
<gene>
    <name evidence="2" type="ORF">Cadr_000008927</name>
</gene>
<keyword evidence="1" id="KW-1133">Transmembrane helix</keyword>